<comment type="caution">
    <text evidence="6">The sequence shown here is derived from an EMBL/GenBank/DDBJ whole genome shotgun (WGS) entry which is preliminary data.</text>
</comment>
<keyword evidence="4" id="KW-0238">DNA-binding</keyword>
<feature type="domain" description="DNA mismatch repair proteins mutS family" evidence="5">
    <location>
        <begin position="62"/>
        <end position="237"/>
    </location>
</feature>
<name>A0ABV2AIG7_9EUKA</name>
<dbReference type="Pfam" id="PF00488">
    <property type="entry name" value="MutS_V"/>
    <property type="match status" value="1"/>
</dbReference>
<evidence type="ECO:0000259" key="5">
    <source>
        <dbReference type="SMART" id="SM00534"/>
    </source>
</evidence>
<organism evidence="6 7">
    <name type="scientific">Bonamia ostreae</name>
    <dbReference type="NCBI Taxonomy" id="126728"/>
    <lineage>
        <taxon>Eukaryota</taxon>
        <taxon>Sar</taxon>
        <taxon>Rhizaria</taxon>
        <taxon>Endomyxa</taxon>
        <taxon>Ascetosporea</taxon>
        <taxon>Haplosporida</taxon>
        <taxon>Bonamia</taxon>
    </lineage>
</organism>
<protein>
    <submittedName>
        <fullName evidence="6">MutS protein msh4</fullName>
    </submittedName>
</protein>
<dbReference type="Proteomes" id="UP001439008">
    <property type="component" value="Unassembled WGS sequence"/>
</dbReference>
<sequence length="252" mass="28091">MLVSNIIEKTSFALLALHRPNYKRPKFSEDGVVSIRQGRHPVIEVLSIEQFVPNDFFQSDNFNFHLITGPNASGKSTYLKQICVLAIMAHIGSFVPAENASFRIIDSILTRFPNVESLSENKSTFFKEMSEAANILNNANDNSLIVIDELGRATSSTDGTSVAWASAEKVSIANKSWPKNVATSCFRPIFSSCASWLPFIRTSEIKCSTSKSMKTDSNIRSKLWKTKIRQKSRRKRSGTASTSLKSLVFRAK</sequence>
<dbReference type="InterPro" id="IPR000432">
    <property type="entry name" value="DNA_mismatch_repair_MutS_C"/>
</dbReference>
<keyword evidence="2" id="KW-0547">Nucleotide-binding</keyword>
<keyword evidence="7" id="KW-1185">Reference proteome</keyword>
<dbReference type="InterPro" id="IPR027417">
    <property type="entry name" value="P-loop_NTPase"/>
</dbReference>
<dbReference type="Gene3D" id="3.40.50.300">
    <property type="entry name" value="P-loop containing nucleotide triphosphate hydrolases"/>
    <property type="match status" value="1"/>
</dbReference>
<evidence type="ECO:0000256" key="2">
    <source>
        <dbReference type="ARBA" id="ARBA00022741"/>
    </source>
</evidence>
<accession>A0ABV2AIG7</accession>
<evidence type="ECO:0000256" key="4">
    <source>
        <dbReference type="ARBA" id="ARBA00023125"/>
    </source>
</evidence>
<dbReference type="EMBL" id="JBDODL010000293">
    <property type="protein sequence ID" value="MES1919455.1"/>
    <property type="molecule type" value="Genomic_DNA"/>
</dbReference>
<evidence type="ECO:0000313" key="6">
    <source>
        <dbReference type="EMBL" id="MES1919455.1"/>
    </source>
</evidence>
<reference evidence="6 7" key="1">
    <citation type="journal article" date="2024" name="BMC Biol.">
        <title>Comparative genomics of Ascetosporea gives new insight into the evolutionary basis for animal parasitism in Rhizaria.</title>
        <authorList>
            <person name="Hiltunen Thoren M."/>
            <person name="Onut-Brannstrom I."/>
            <person name="Alfjorden A."/>
            <person name="Peckova H."/>
            <person name="Swords F."/>
            <person name="Hooper C."/>
            <person name="Holzer A.S."/>
            <person name="Bass D."/>
            <person name="Burki F."/>
        </authorList>
    </citation>
    <scope>NUCLEOTIDE SEQUENCE [LARGE SCALE GENOMIC DNA]</scope>
    <source>
        <strain evidence="6">20-A016</strain>
    </source>
</reference>
<evidence type="ECO:0000313" key="7">
    <source>
        <dbReference type="Proteomes" id="UP001439008"/>
    </source>
</evidence>
<dbReference type="PANTHER" id="PTHR11361:SF21">
    <property type="entry name" value="MUTS PROTEIN HOMOLOG 4"/>
    <property type="match status" value="1"/>
</dbReference>
<proteinExistence type="inferred from homology"/>
<evidence type="ECO:0000256" key="3">
    <source>
        <dbReference type="ARBA" id="ARBA00022840"/>
    </source>
</evidence>
<dbReference type="PANTHER" id="PTHR11361">
    <property type="entry name" value="DNA MISMATCH REPAIR PROTEIN MUTS FAMILY MEMBER"/>
    <property type="match status" value="1"/>
</dbReference>
<gene>
    <name evidence="6" type="primary">MSH4_1</name>
    <name evidence="6" type="ORF">MHBO_001285</name>
</gene>
<comment type="similarity">
    <text evidence="1">Belongs to the DNA mismatch repair MutS family.</text>
</comment>
<dbReference type="SUPFAM" id="SSF52540">
    <property type="entry name" value="P-loop containing nucleoside triphosphate hydrolases"/>
    <property type="match status" value="1"/>
</dbReference>
<evidence type="ECO:0000256" key="1">
    <source>
        <dbReference type="ARBA" id="ARBA00006271"/>
    </source>
</evidence>
<dbReference type="SMART" id="SM00534">
    <property type="entry name" value="MUTSac"/>
    <property type="match status" value="1"/>
</dbReference>
<dbReference type="InterPro" id="IPR045076">
    <property type="entry name" value="MutS"/>
</dbReference>
<keyword evidence="3" id="KW-0067">ATP-binding</keyword>